<keyword evidence="1" id="KW-0051">Antiviral defense</keyword>
<dbReference type="Proteomes" id="UP000521943">
    <property type="component" value="Unassembled WGS sequence"/>
</dbReference>
<organism evidence="3 4">
    <name type="scientific">Ephemerocybe angulata</name>
    <dbReference type="NCBI Taxonomy" id="980116"/>
    <lineage>
        <taxon>Eukaryota</taxon>
        <taxon>Fungi</taxon>
        <taxon>Dikarya</taxon>
        <taxon>Basidiomycota</taxon>
        <taxon>Agaricomycotina</taxon>
        <taxon>Agaricomycetes</taxon>
        <taxon>Agaricomycetidae</taxon>
        <taxon>Agaricales</taxon>
        <taxon>Agaricineae</taxon>
        <taxon>Psathyrellaceae</taxon>
        <taxon>Ephemerocybe</taxon>
    </lineage>
</organism>
<dbReference type="OrthoDB" id="10451306at2759"/>
<name>A0A8H6HUZ7_9AGAR</name>
<gene>
    <name evidence="3" type="ORF">DFP72DRAFT_848951</name>
</gene>
<protein>
    <submittedName>
        <fullName evidence="3">Uncharacterized protein</fullName>
    </submittedName>
</protein>
<comment type="caution">
    <text evidence="3">The sequence shown here is derived from an EMBL/GenBank/DDBJ whole genome shotgun (WGS) entry which is preliminary data.</text>
</comment>
<accession>A0A8H6HUZ7</accession>
<evidence type="ECO:0000313" key="4">
    <source>
        <dbReference type="Proteomes" id="UP000521943"/>
    </source>
</evidence>
<feature type="compositionally biased region" description="Low complexity" evidence="2">
    <location>
        <begin position="1"/>
        <end position="16"/>
    </location>
</feature>
<proteinExistence type="predicted"/>
<evidence type="ECO:0000313" key="3">
    <source>
        <dbReference type="EMBL" id="KAF6753684.1"/>
    </source>
</evidence>
<dbReference type="InterPro" id="IPR013422">
    <property type="entry name" value="CRISPR-assoc_prot_Cas5_N"/>
</dbReference>
<reference evidence="3 4" key="1">
    <citation type="submission" date="2020-07" db="EMBL/GenBank/DDBJ databases">
        <title>Comparative genomics of pyrophilous fungi reveals a link between fire events and developmental genes.</title>
        <authorList>
            <consortium name="DOE Joint Genome Institute"/>
            <person name="Steindorff A.S."/>
            <person name="Carver A."/>
            <person name="Calhoun S."/>
            <person name="Stillman K."/>
            <person name="Liu H."/>
            <person name="Lipzen A."/>
            <person name="Pangilinan J."/>
            <person name="Labutti K."/>
            <person name="Bruns T.D."/>
            <person name="Grigoriev I.V."/>
        </authorList>
    </citation>
    <scope>NUCLEOTIDE SEQUENCE [LARGE SCALE GENOMIC DNA]</scope>
    <source>
        <strain evidence="3 4">CBS 144469</strain>
    </source>
</reference>
<dbReference type="AlphaFoldDB" id="A0A8H6HUZ7"/>
<dbReference type="NCBIfam" id="TIGR02593">
    <property type="entry name" value="CRISPR_cas5"/>
    <property type="match status" value="1"/>
</dbReference>
<feature type="region of interest" description="Disordered" evidence="2">
    <location>
        <begin position="1"/>
        <end position="21"/>
    </location>
</feature>
<evidence type="ECO:0000256" key="1">
    <source>
        <dbReference type="ARBA" id="ARBA00023118"/>
    </source>
</evidence>
<dbReference type="EMBL" id="JACGCI010000038">
    <property type="protein sequence ID" value="KAF6753684.1"/>
    <property type="molecule type" value="Genomic_DNA"/>
</dbReference>
<dbReference type="GO" id="GO:0051607">
    <property type="term" value="P:defense response to virus"/>
    <property type="evidence" value="ECO:0007669"/>
    <property type="project" value="UniProtKB-KW"/>
</dbReference>
<sequence>METSYSSPSTSPSSQPTRRRVRYFALNHQPSMSSIRPAIRQSTAPATLSWTQPERQGHRPSYPIPGPSRLASVEVPPHVAFHQAHLIQEEGNDYAPPPPVQRSQGHSSRLPPPSVHEHLKFYNEECEESVIQTISHAFYFPGEGPIEKCKRCVATACFNLDARAETERDDTLAVLVSRLRLVQEMWDEYERRKKDLHEFILRMDTQTQELGPGA</sequence>
<evidence type="ECO:0000256" key="2">
    <source>
        <dbReference type="SAM" id="MobiDB-lite"/>
    </source>
</evidence>
<keyword evidence="4" id="KW-1185">Reference proteome</keyword>
<feature type="region of interest" description="Disordered" evidence="2">
    <location>
        <begin position="90"/>
        <end position="115"/>
    </location>
</feature>